<name>A0A484Q253_9ZZZZ</name>
<gene>
    <name evidence="7" type="ORF">ANK1_4179</name>
    <name evidence="8" type="ORF">ANK2_4180</name>
</gene>
<dbReference type="Pfam" id="PF07681">
    <property type="entry name" value="DoxX"/>
    <property type="match status" value="1"/>
</dbReference>
<dbReference type="InterPro" id="IPR032808">
    <property type="entry name" value="DoxX"/>
</dbReference>
<reference evidence="7" key="1">
    <citation type="submission" date="2019-03" db="EMBL/GenBank/DDBJ databases">
        <authorList>
            <person name="Danneels B."/>
        </authorList>
    </citation>
    <scope>NUCLEOTIDE SEQUENCE</scope>
</reference>
<keyword evidence="3 6" id="KW-0812">Transmembrane</keyword>
<evidence type="ECO:0000256" key="3">
    <source>
        <dbReference type="ARBA" id="ARBA00022692"/>
    </source>
</evidence>
<protein>
    <submittedName>
        <fullName evidence="7">Putative membrane protein</fullName>
    </submittedName>
</protein>
<dbReference type="PANTHER" id="PTHR33452:SF1">
    <property type="entry name" value="INNER MEMBRANE PROTEIN YPHA-RELATED"/>
    <property type="match status" value="1"/>
</dbReference>
<dbReference type="PANTHER" id="PTHR33452">
    <property type="entry name" value="OXIDOREDUCTASE CATD-RELATED"/>
    <property type="match status" value="1"/>
</dbReference>
<evidence type="ECO:0000313" key="7">
    <source>
        <dbReference type="EMBL" id="VFR32504.1"/>
    </source>
</evidence>
<dbReference type="EMBL" id="CAADIF010000005">
    <property type="protein sequence ID" value="VFR61340.1"/>
    <property type="molecule type" value="Genomic_DNA"/>
</dbReference>
<feature type="transmembrane region" description="Helical" evidence="6">
    <location>
        <begin position="12"/>
        <end position="37"/>
    </location>
</feature>
<evidence type="ECO:0000256" key="1">
    <source>
        <dbReference type="ARBA" id="ARBA00004651"/>
    </source>
</evidence>
<accession>A0A484Q253</accession>
<keyword evidence="4 6" id="KW-1133">Transmembrane helix</keyword>
<sequence>MNPNHLQLAARVLIAQIFFIAGIRKALTFAGTAAYFTRLGLPAAELVTVLVILIEIGGSIALVLGWRLRDVAIGLGVFTLASAFIGHAFWSVEPAQFAGQLNNFMKNVAMAGGFLLLALQGHKSAQQG</sequence>
<organism evidence="7">
    <name type="scientific">plant metagenome</name>
    <dbReference type="NCBI Taxonomy" id="1297885"/>
    <lineage>
        <taxon>unclassified sequences</taxon>
        <taxon>metagenomes</taxon>
        <taxon>organismal metagenomes</taxon>
    </lineage>
</organism>
<comment type="subcellular location">
    <subcellularLocation>
        <location evidence="1">Cell membrane</location>
        <topology evidence="1">Multi-pass membrane protein</topology>
    </subcellularLocation>
</comment>
<evidence type="ECO:0000256" key="2">
    <source>
        <dbReference type="ARBA" id="ARBA00022475"/>
    </source>
</evidence>
<dbReference type="InterPro" id="IPR051907">
    <property type="entry name" value="DoxX-like_oxidoreductase"/>
</dbReference>
<keyword evidence="5 6" id="KW-0472">Membrane</keyword>
<evidence type="ECO:0000256" key="4">
    <source>
        <dbReference type="ARBA" id="ARBA00022989"/>
    </source>
</evidence>
<feature type="transmembrane region" description="Helical" evidence="6">
    <location>
        <begin position="43"/>
        <end position="64"/>
    </location>
</feature>
<dbReference type="EMBL" id="CAADIA010000006">
    <property type="protein sequence ID" value="VFR32504.1"/>
    <property type="molecule type" value="Genomic_DNA"/>
</dbReference>
<evidence type="ECO:0000256" key="6">
    <source>
        <dbReference type="SAM" id="Phobius"/>
    </source>
</evidence>
<dbReference type="GO" id="GO:0005886">
    <property type="term" value="C:plasma membrane"/>
    <property type="evidence" value="ECO:0007669"/>
    <property type="project" value="UniProtKB-SubCell"/>
</dbReference>
<evidence type="ECO:0000256" key="5">
    <source>
        <dbReference type="ARBA" id="ARBA00023136"/>
    </source>
</evidence>
<proteinExistence type="predicted"/>
<dbReference type="AlphaFoldDB" id="A0A484Q253"/>
<keyword evidence="2" id="KW-1003">Cell membrane</keyword>
<evidence type="ECO:0000313" key="8">
    <source>
        <dbReference type="EMBL" id="VFR61340.1"/>
    </source>
</evidence>
<feature type="transmembrane region" description="Helical" evidence="6">
    <location>
        <begin position="71"/>
        <end position="92"/>
    </location>
</feature>